<sequence length="334" mass="38884">MAKKDKIILNELDDWYQHDLIEKNLYNNLASLYQRESWDFNTIIRWTLIIGAIMIGIGLISFITFLIQSIYFVILALSVLCFIAYYYGFKLRKKDFKHYYPRTGNALIAVASLLINADIFAINSLIFTNEVHWTSILVLVTLVYFVIAYLNKNTLVLVFALTSAAISFGAKTGYVSGWGLYFLGLSYPMRFVVISPLVALLGYLHTRTDFSIPESFVQTYYAFGLLFLNLSLWILSIIGYHGNLFKWGYTNDNWELLFFSLLWAAADIIIFLIGTRFKQKIFVRYAITFLILNLYTRYFEYFWDKMYKSLFFIILGLISVSIGLYLEKKLNKKA</sequence>
<keyword evidence="1" id="KW-1133">Transmembrane helix</keyword>
<keyword evidence="1" id="KW-0472">Membrane</keyword>
<dbReference type="AlphaFoldDB" id="A0A1I4MY15"/>
<gene>
    <name evidence="3" type="ORF">SAMN02983006_02743</name>
</gene>
<name>A0A1I4MY15_9FIRM</name>
<feature type="domain" description="DUF2157" evidence="2">
    <location>
        <begin position="13"/>
        <end position="155"/>
    </location>
</feature>
<feature type="transmembrane region" description="Helical" evidence="1">
    <location>
        <begin position="216"/>
        <end position="236"/>
    </location>
</feature>
<feature type="transmembrane region" description="Helical" evidence="1">
    <location>
        <begin position="133"/>
        <end position="150"/>
    </location>
</feature>
<protein>
    <submittedName>
        <fullName evidence="3">Predicted membrane protein</fullName>
    </submittedName>
</protein>
<dbReference type="InterPro" id="IPR018677">
    <property type="entry name" value="DUF2157"/>
</dbReference>
<accession>A0A1I4MY15</accession>
<proteinExistence type="predicted"/>
<feature type="transmembrane region" description="Helical" evidence="1">
    <location>
        <begin position="180"/>
        <end position="204"/>
    </location>
</feature>
<feature type="transmembrane region" description="Helical" evidence="1">
    <location>
        <begin position="310"/>
        <end position="326"/>
    </location>
</feature>
<dbReference type="STRING" id="29563.SAMN02983006_02743"/>
<keyword evidence="4" id="KW-1185">Reference proteome</keyword>
<dbReference type="EMBL" id="FOTI01000062">
    <property type="protein sequence ID" value="SFM07903.1"/>
    <property type="molecule type" value="Genomic_DNA"/>
</dbReference>
<dbReference type="RefSeq" id="WP_089862729.1">
    <property type="nucleotide sequence ID" value="NZ_FOTI01000062.1"/>
</dbReference>
<dbReference type="OrthoDB" id="5351773at2"/>
<evidence type="ECO:0000259" key="2">
    <source>
        <dbReference type="Pfam" id="PF09925"/>
    </source>
</evidence>
<dbReference type="Proteomes" id="UP000199006">
    <property type="component" value="Unassembled WGS sequence"/>
</dbReference>
<feature type="transmembrane region" description="Helical" evidence="1">
    <location>
        <begin position="256"/>
        <end position="274"/>
    </location>
</feature>
<feature type="transmembrane region" description="Helical" evidence="1">
    <location>
        <begin position="281"/>
        <end position="298"/>
    </location>
</feature>
<feature type="transmembrane region" description="Helical" evidence="1">
    <location>
        <begin position="107"/>
        <end position="127"/>
    </location>
</feature>
<feature type="transmembrane region" description="Helical" evidence="1">
    <location>
        <begin position="155"/>
        <end position="174"/>
    </location>
</feature>
<dbReference type="Pfam" id="PF09925">
    <property type="entry name" value="DUF2157"/>
    <property type="match status" value="1"/>
</dbReference>
<organism evidence="3 4">
    <name type="scientific">Halanaerobium salsuginis</name>
    <dbReference type="NCBI Taxonomy" id="29563"/>
    <lineage>
        <taxon>Bacteria</taxon>
        <taxon>Bacillati</taxon>
        <taxon>Bacillota</taxon>
        <taxon>Clostridia</taxon>
        <taxon>Halanaerobiales</taxon>
        <taxon>Halanaerobiaceae</taxon>
        <taxon>Halanaerobium</taxon>
    </lineage>
</organism>
<keyword evidence="1" id="KW-0812">Transmembrane</keyword>
<evidence type="ECO:0000256" key="1">
    <source>
        <dbReference type="SAM" id="Phobius"/>
    </source>
</evidence>
<feature type="transmembrane region" description="Helical" evidence="1">
    <location>
        <begin position="69"/>
        <end position="87"/>
    </location>
</feature>
<evidence type="ECO:0000313" key="3">
    <source>
        <dbReference type="EMBL" id="SFM07903.1"/>
    </source>
</evidence>
<reference evidence="3 4" key="1">
    <citation type="submission" date="2016-10" db="EMBL/GenBank/DDBJ databases">
        <authorList>
            <person name="de Groot N.N."/>
        </authorList>
    </citation>
    <scope>NUCLEOTIDE SEQUENCE [LARGE SCALE GENOMIC DNA]</scope>
    <source>
        <strain evidence="3 4">ATCC 51327</strain>
    </source>
</reference>
<evidence type="ECO:0000313" key="4">
    <source>
        <dbReference type="Proteomes" id="UP000199006"/>
    </source>
</evidence>
<feature type="transmembrane region" description="Helical" evidence="1">
    <location>
        <begin position="43"/>
        <end position="63"/>
    </location>
</feature>